<feature type="domain" description="tRNA/rRNA methyltransferase SpoU type" evidence="5">
    <location>
        <begin position="6"/>
        <end position="169"/>
    </location>
</feature>
<dbReference type="CDD" id="cd18093">
    <property type="entry name" value="SpoU-like_TrmJ"/>
    <property type="match status" value="1"/>
</dbReference>
<dbReference type="PANTHER" id="PTHR42786">
    <property type="entry name" value="TRNA/RRNA METHYLTRANSFERASE"/>
    <property type="match status" value="1"/>
</dbReference>
<evidence type="ECO:0000256" key="3">
    <source>
        <dbReference type="ARBA" id="ARBA00022679"/>
    </source>
</evidence>
<organism evidence="6 7">
    <name type="scientific">Anaeromyxobacter paludicola</name>
    <dbReference type="NCBI Taxonomy" id="2918171"/>
    <lineage>
        <taxon>Bacteria</taxon>
        <taxon>Pseudomonadati</taxon>
        <taxon>Myxococcota</taxon>
        <taxon>Myxococcia</taxon>
        <taxon>Myxococcales</taxon>
        <taxon>Cystobacterineae</taxon>
        <taxon>Anaeromyxobacteraceae</taxon>
        <taxon>Anaeromyxobacter</taxon>
    </lineage>
</organism>
<accession>A0ABM7X929</accession>
<evidence type="ECO:0000313" key="6">
    <source>
        <dbReference type="EMBL" id="BDG08309.1"/>
    </source>
</evidence>
<comment type="similarity">
    <text evidence="1">Belongs to the class IV-like SAM-binding methyltransferase superfamily. RNA methyltransferase TrmH family.</text>
</comment>
<dbReference type="RefSeq" id="WP_248345492.1">
    <property type="nucleotide sequence ID" value="NZ_AP025592.1"/>
</dbReference>
<keyword evidence="4" id="KW-0949">S-adenosyl-L-methionine</keyword>
<dbReference type="PIRSF" id="PIRSF004808">
    <property type="entry name" value="LasT"/>
    <property type="match status" value="1"/>
</dbReference>
<evidence type="ECO:0000256" key="2">
    <source>
        <dbReference type="ARBA" id="ARBA00022603"/>
    </source>
</evidence>
<keyword evidence="2" id="KW-0489">Methyltransferase</keyword>
<proteinExistence type="inferred from homology"/>
<dbReference type="Gene3D" id="1.10.8.590">
    <property type="match status" value="1"/>
</dbReference>
<dbReference type="InterPro" id="IPR029028">
    <property type="entry name" value="Alpha/beta_knot_MTases"/>
</dbReference>
<keyword evidence="7" id="KW-1185">Reference proteome</keyword>
<dbReference type="InterPro" id="IPR001537">
    <property type="entry name" value="SpoU_MeTrfase"/>
</dbReference>
<evidence type="ECO:0000256" key="1">
    <source>
        <dbReference type="ARBA" id="ARBA00007228"/>
    </source>
</evidence>
<dbReference type="Proteomes" id="UP001162734">
    <property type="component" value="Chromosome"/>
</dbReference>
<gene>
    <name evidence="6" type="primary">trmJ</name>
    <name evidence="6" type="ORF">AMPC_14220</name>
</gene>
<name>A0ABM7X929_9BACT</name>
<evidence type="ECO:0000256" key="4">
    <source>
        <dbReference type="ARBA" id="ARBA00022691"/>
    </source>
</evidence>
<dbReference type="SUPFAM" id="SSF75217">
    <property type="entry name" value="alpha/beta knot"/>
    <property type="match status" value="1"/>
</dbReference>
<protein>
    <submittedName>
        <fullName evidence="6">tRNA (Cytidine/uridine-2'-O-)-methyltransferase TrmJ</fullName>
    </submittedName>
</protein>
<dbReference type="PANTHER" id="PTHR42786:SF7">
    <property type="entry name" value="TRNA_RRNA METHYLTRANSFERASE SPOU TYPE DOMAIN-CONTAINING PROTEIN"/>
    <property type="match status" value="1"/>
</dbReference>
<sequence length="253" mass="26716">MRPDRVVLVLHRPSSADNIGAAARAMKNFGLSRLAIVAPPSWSGPARSGGAATGREDVLARARVLARRASDLLDAAEIAPDARAALAGATWVCGTTSRALEGRPRLTPRELAAEVARRSEAGPVAVLFGEERRGLSDEELELCQAACTIPTSPAYDSMNLAQAVAVLSYELSQAASAPLAAPPPAEPARHATVEALFGRLEALLSATGYLNPQNPTQILADLRRLLARAEPTQREVELLAAAVKSVERRLRAP</sequence>
<dbReference type="Gene3D" id="3.40.1280.10">
    <property type="match status" value="1"/>
</dbReference>
<dbReference type="Pfam" id="PF00588">
    <property type="entry name" value="SpoU_methylase"/>
    <property type="match status" value="1"/>
</dbReference>
<evidence type="ECO:0000313" key="7">
    <source>
        <dbReference type="Proteomes" id="UP001162734"/>
    </source>
</evidence>
<keyword evidence="3" id="KW-0808">Transferase</keyword>
<reference evidence="7" key="1">
    <citation type="journal article" date="2022" name="Int. J. Syst. Evol. Microbiol.">
        <title>Anaeromyxobacter oryzae sp. nov., Anaeromyxobacter diazotrophicus sp. nov. and Anaeromyxobacter paludicola sp. nov., isolated from paddy soils.</title>
        <authorList>
            <person name="Itoh H."/>
            <person name="Xu Z."/>
            <person name="Mise K."/>
            <person name="Masuda Y."/>
            <person name="Ushijima N."/>
            <person name="Hayakawa C."/>
            <person name="Shiratori Y."/>
            <person name="Senoo K."/>
        </authorList>
    </citation>
    <scope>NUCLEOTIDE SEQUENCE [LARGE SCALE GENOMIC DNA]</scope>
    <source>
        <strain evidence="7">Red630</strain>
    </source>
</reference>
<evidence type="ECO:0000259" key="5">
    <source>
        <dbReference type="Pfam" id="PF00588"/>
    </source>
</evidence>
<dbReference type="InterPro" id="IPR029026">
    <property type="entry name" value="tRNA_m1G_MTases_N"/>
</dbReference>
<dbReference type="InterPro" id="IPR004384">
    <property type="entry name" value="RNA_MeTrfase_TrmJ/LasT"/>
</dbReference>
<dbReference type="EMBL" id="AP025592">
    <property type="protein sequence ID" value="BDG08309.1"/>
    <property type="molecule type" value="Genomic_DNA"/>
</dbReference>